<keyword evidence="3" id="KW-1003">Cell membrane</keyword>
<feature type="transmembrane region" description="Helical" evidence="7">
    <location>
        <begin position="115"/>
        <end position="132"/>
    </location>
</feature>
<evidence type="ECO:0000256" key="7">
    <source>
        <dbReference type="SAM" id="Phobius"/>
    </source>
</evidence>
<dbReference type="CDD" id="cd17369">
    <property type="entry name" value="MFS_ShiA_like"/>
    <property type="match status" value="1"/>
</dbReference>
<feature type="transmembrane region" description="Helical" evidence="7">
    <location>
        <begin position="368"/>
        <end position="392"/>
    </location>
</feature>
<dbReference type="GO" id="GO:0005886">
    <property type="term" value="C:plasma membrane"/>
    <property type="evidence" value="ECO:0007669"/>
    <property type="project" value="UniProtKB-SubCell"/>
</dbReference>
<dbReference type="RefSeq" id="WP_043121736.1">
    <property type="nucleotide sequence ID" value="NZ_JTDL01000087.1"/>
</dbReference>
<evidence type="ECO:0000256" key="1">
    <source>
        <dbReference type="ARBA" id="ARBA00004651"/>
    </source>
</evidence>
<feature type="transmembrane region" description="Helical" evidence="7">
    <location>
        <begin position="276"/>
        <end position="297"/>
    </location>
</feature>
<dbReference type="GO" id="GO:0022857">
    <property type="term" value="F:transmembrane transporter activity"/>
    <property type="evidence" value="ECO:0007669"/>
    <property type="project" value="InterPro"/>
</dbReference>
<evidence type="ECO:0000259" key="8">
    <source>
        <dbReference type="PROSITE" id="PS50850"/>
    </source>
</evidence>
<dbReference type="InterPro" id="IPR005829">
    <property type="entry name" value="Sugar_transporter_CS"/>
</dbReference>
<dbReference type="PROSITE" id="PS50850">
    <property type="entry name" value="MFS"/>
    <property type="match status" value="1"/>
</dbReference>
<dbReference type="Gene3D" id="1.20.1250.20">
    <property type="entry name" value="MFS general substrate transporter like domains"/>
    <property type="match status" value="1"/>
</dbReference>
<gene>
    <name evidence="9" type="ORF">LK10_07380</name>
</gene>
<reference evidence="9 10" key="1">
    <citation type="submission" date="2014-09" db="EMBL/GenBank/DDBJ databases">
        <title>Genome sequence of Sinomonas sp. MUSC 117.</title>
        <authorList>
            <person name="Lee L.-H."/>
        </authorList>
    </citation>
    <scope>NUCLEOTIDE SEQUENCE [LARGE SCALE GENOMIC DNA]</scope>
    <source>
        <strain evidence="9 10">MUSC 117</strain>
    </source>
</reference>
<feature type="domain" description="Major facilitator superfamily (MFS) profile" evidence="8">
    <location>
        <begin position="14"/>
        <end position="424"/>
    </location>
</feature>
<keyword evidence="5 7" id="KW-1133">Transmembrane helix</keyword>
<evidence type="ECO:0000313" key="10">
    <source>
        <dbReference type="Proteomes" id="UP000030982"/>
    </source>
</evidence>
<feature type="transmembrane region" description="Helical" evidence="7">
    <location>
        <begin position="153"/>
        <end position="175"/>
    </location>
</feature>
<comment type="subcellular location">
    <subcellularLocation>
        <location evidence="1">Cell membrane</location>
        <topology evidence="1">Multi-pass membrane protein</topology>
    </subcellularLocation>
</comment>
<feature type="transmembrane region" description="Helical" evidence="7">
    <location>
        <begin position="239"/>
        <end position="256"/>
    </location>
</feature>
<feature type="transmembrane region" description="Helical" evidence="7">
    <location>
        <begin position="187"/>
        <end position="206"/>
    </location>
</feature>
<evidence type="ECO:0000256" key="3">
    <source>
        <dbReference type="ARBA" id="ARBA00022475"/>
    </source>
</evidence>
<keyword evidence="6 7" id="KW-0472">Membrane</keyword>
<proteinExistence type="predicted"/>
<keyword evidence="10" id="KW-1185">Reference proteome</keyword>
<dbReference type="STRING" id="1338436.LK10_07380"/>
<dbReference type="InterPro" id="IPR011701">
    <property type="entry name" value="MFS"/>
</dbReference>
<dbReference type="EMBL" id="JTDL01000087">
    <property type="protein sequence ID" value="KHL04051.1"/>
    <property type="molecule type" value="Genomic_DNA"/>
</dbReference>
<feature type="transmembrane region" description="Helical" evidence="7">
    <location>
        <begin position="304"/>
        <end position="322"/>
    </location>
</feature>
<organism evidence="9 10">
    <name type="scientific">Sinomonas humi</name>
    <dbReference type="NCBI Taxonomy" id="1338436"/>
    <lineage>
        <taxon>Bacteria</taxon>
        <taxon>Bacillati</taxon>
        <taxon>Actinomycetota</taxon>
        <taxon>Actinomycetes</taxon>
        <taxon>Micrococcales</taxon>
        <taxon>Micrococcaceae</taxon>
        <taxon>Sinomonas</taxon>
    </lineage>
</organism>
<feature type="transmembrane region" description="Helical" evidence="7">
    <location>
        <begin position="53"/>
        <end position="76"/>
    </location>
</feature>
<keyword evidence="4 7" id="KW-0812">Transmembrane</keyword>
<dbReference type="Proteomes" id="UP000030982">
    <property type="component" value="Unassembled WGS sequence"/>
</dbReference>
<dbReference type="PANTHER" id="PTHR43045:SF1">
    <property type="entry name" value="SHIKIMATE TRANSPORTER"/>
    <property type="match status" value="1"/>
</dbReference>
<evidence type="ECO:0000256" key="4">
    <source>
        <dbReference type="ARBA" id="ARBA00022692"/>
    </source>
</evidence>
<dbReference type="InterPro" id="IPR020846">
    <property type="entry name" value="MFS_dom"/>
</dbReference>
<feature type="transmembrane region" description="Helical" evidence="7">
    <location>
        <begin position="328"/>
        <end position="347"/>
    </location>
</feature>
<dbReference type="PANTHER" id="PTHR43045">
    <property type="entry name" value="SHIKIMATE TRANSPORTER"/>
    <property type="match status" value="1"/>
</dbReference>
<dbReference type="Pfam" id="PF07690">
    <property type="entry name" value="MFS_1"/>
    <property type="match status" value="1"/>
</dbReference>
<comment type="caution">
    <text evidence="9">The sequence shown here is derived from an EMBL/GenBank/DDBJ whole genome shotgun (WGS) entry which is preliminary data.</text>
</comment>
<dbReference type="SUPFAM" id="SSF103473">
    <property type="entry name" value="MFS general substrate transporter"/>
    <property type="match status" value="1"/>
</dbReference>
<dbReference type="PROSITE" id="PS00216">
    <property type="entry name" value="SUGAR_TRANSPORT_1"/>
    <property type="match status" value="1"/>
</dbReference>
<evidence type="ECO:0000256" key="2">
    <source>
        <dbReference type="ARBA" id="ARBA00022448"/>
    </source>
</evidence>
<evidence type="ECO:0000256" key="6">
    <source>
        <dbReference type="ARBA" id="ARBA00023136"/>
    </source>
</evidence>
<name>A0A0B2AL62_9MICC</name>
<evidence type="ECO:0000256" key="5">
    <source>
        <dbReference type="ARBA" id="ARBA00022989"/>
    </source>
</evidence>
<dbReference type="InterPro" id="IPR036259">
    <property type="entry name" value="MFS_trans_sf"/>
</dbReference>
<keyword evidence="2" id="KW-0813">Transport</keyword>
<accession>A0A0B2AL62</accession>
<protein>
    <submittedName>
        <fullName evidence="9">MFS transporter</fullName>
    </submittedName>
</protein>
<feature type="transmembrane region" description="Helical" evidence="7">
    <location>
        <begin position="88"/>
        <end position="109"/>
    </location>
</feature>
<feature type="transmembrane region" description="Helical" evidence="7">
    <location>
        <begin position="398"/>
        <end position="419"/>
    </location>
</feature>
<dbReference type="OrthoDB" id="8953821at2"/>
<evidence type="ECO:0000313" key="9">
    <source>
        <dbReference type="EMBL" id="KHL04051.1"/>
    </source>
</evidence>
<dbReference type="AlphaFoldDB" id="A0A0B2AL62"/>
<sequence length="466" mass="50287">MTETTLPRKTPVRAAVAAWIGTTLEYYDFAVYGTSSALILNVLFFSPQLPEGISVLLSMITFAVGYAVRPLGSLILGPMGDRFGRKFVMMLTLFGIGGCTFLIGCLPTYAEIGAAAPILLVLIRVIQGLCLSGEQPSAITMSLEHASERRRGFITSFTTLGASTGTLLTLLLFIPVAAMPSAQLLSWGWRLPFWFSAIVVVVAYLIRRHVQEPPEFIEAQAAKVNVAPLRHVLRFHWRAVLRIVFCALIAGTSYMMQTFSVAFGTAGYKLDKPTMLLTTTVSAVIALGITPLAGFFVDRIGRKTTFLAGTVGVGITMVPYLWSITTGNWALIFLFGIINYSLFYSMVNASWPSFFAEMFPGRLRVSGLALGTQIGFAVSGVIGPVLATALAGPDLKGWVGPSIVALGFMVLAGASALTAKETRKYTLKDLDEVHQSEREKAAVTAAIELPTRTTRDLAAPKPRPAK</sequence>